<dbReference type="Gene3D" id="1.10.530.10">
    <property type="match status" value="1"/>
</dbReference>
<gene>
    <name evidence="2" type="ORF">METZ01_LOCUS263141</name>
</gene>
<sequence length="206" mass="24148">MRKSILITAAFLIPFLLQAAEMPEVTDRHWTKKYDQYFRKYSKRFFGPALDWHWFKAQGIAESGLRGNATSWVNAKGIMQLMPRTFAELKKKNPELGNVLDPRWNIAAGIYYDSTMFMKWQEDRPFLDRMRFMFGSYNAGFRTILRAQKLSRKHGFNGTDWESIKSVAPRVSKWREKETLGYVSKIEILMGEPEESGLAALINKYW</sequence>
<dbReference type="PANTHER" id="PTHR37423">
    <property type="entry name" value="SOLUBLE LYTIC MUREIN TRANSGLYCOSYLASE-RELATED"/>
    <property type="match status" value="1"/>
</dbReference>
<dbReference type="AlphaFoldDB" id="A0A382JGH6"/>
<protein>
    <recommendedName>
        <fullName evidence="1">Transglycosylase SLT domain-containing protein</fullName>
    </recommendedName>
</protein>
<dbReference type="InterPro" id="IPR023346">
    <property type="entry name" value="Lysozyme-like_dom_sf"/>
</dbReference>
<proteinExistence type="predicted"/>
<dbReference type="EMBL" id="UINC01073702">
    <property type="protein sequence ID" value="SVC10287.1"/>
    <property type="molecule type" value="Genomic_DNA"/>
</dbReference>
<evidence type="ECO:0000313" key="2">
    <source>
        <dbReference type="EMBL" id="SVC10287.1"/>
    </source>
</evidence>
<accession>A0A382JGH6</accession>
<dbReference type="InterPro" id="IPR008258">
    <property type="entry name" value="Transglycosylase_SLT_dom_1"/>
</dbReference>
<dbReference type="SUPFAM" id="SSF53955">
    <property type="entry name" value="Lysozyme-like"/>
    <property type="match status" value="1"/>
</dbReference>
<name>A0A382JGH6_9ZZZZ</name>
<dbReference type="Pfam" id="PF01464">
    <property type="entry name" value="SLT"/>
    <property type="match status" value="1"/>
</dbReference>
<feature type="domain" description="Transglycosylase SLT" evidence="1">
    <location>
        <begin position="56"/>
        <end position="154"/>
    </location>
</feature>
<dbReference type="PANTHER" id="PTHR37423:SF2">
    <property type="entry name" value="MEMBRANE-BOUND LYTIC MUREIN TRANSGLYCOSYLASE C"/>
    <property type="match status" value="1"/>
</dbReference>
<organism evidence="2">
    <name type="scientific">marine metagenome</name>
    <dbReference type="NCBI Taxonomy" id="408172"/>
    <lineage>
        <taxon>unclassified sequences</taxon>
        <taxon>metagenomes</taxon>
        <taxon>ecological metagenomes</taxon>
    </lineage>
</organism>
<evidence type="ECO:0000259" key="1">
    <source>
        <dbReference type="Pfam" id="PF01464"/>
    </source>
</evidence>
<reference evidence="2" key="1">
    <citation type="submission" date="2018-05" db="EMBL/GenBank/DDBJ databases">
        <authorList>
            <person name="Lanie J.A."/>
            <person name="Ng W.-L."/>
            <person name="Kazmierczak K.M."/>
            <person name="Andrzejewski T.M."/>
            <person name="Davidsen T.M."/>
            <person name="Wayne K.J."/>
            <person name="Tettelin H."/>
            <person name="Glass J.I."/>
            <person name="Rusch D."/>
            <person name="Podicherti R."/>
            <person name="Tsui H.-C.T."/>
            <person name="Winkler M.E."/>
        </authorList>
    </citation>
    <scope>NUCLEOTIDE SEQUENCE</scope>
</reference>